<name>A0ABR8Y414_9BACT</name>
<protein>
    <submittedName>
        <fullName evidence="1">Uncharacterized protein</fullName>
    </submittedName>
</protein>
<evidence type="ECO:0000313" key="1">
    <source>
        <dbReference type="EMBL" id="MBD8038931.1"/>
    </source>
</evidence>
<keyword evidence="2" id="KW-1185">Reference proteome</keyword>
<dbReference type="EMBL" id="JACSPP010000001">
    <property type="protein sequence ID" value="MBD8038931.1"/>
    <property type="molecule type" value="Genomic_DNA"/>
</dbReference>
<dbReference type="Proteomes" id="UP000620874">
    <property type="component" value="Unassembled WGS sequence"/>
</dbReference>
<proteinExistence type="predicted"/>
<accession>A0ABR8Y414</accession>
<organism evidence="1 2">
    <name type="scientific">Phocaeicola intestinalis</name>
    <dbReference type="NCBI Taxonomy" id="2762212"/>
    <lineage>
        <taxon>Bacteria</taxon>
        <taxon>Pseudomonadati</taxon>
        <taxon>Bacteroidota</taxon>
        <taxon>Bacteroidia</taxon>
        <taxon>Bacteroidales</taxon>
        <taxon>Bacteroidaceae</taxon>
        <taxon>Phocaeicola</taxon>
    </lineage>
</organism>
<sequence>MNEEHLNENSKEFKAAKELENALNDYGWNPKRFALATMTFHKTLQQSLFRTIVEILKVYASPERRTDLRNEASKIGAQKLMEVLIEMQVPFI</sequence>
<gene>
    <name evidence="1" type="ORF">H9625_00435</name>
</gene>
<comment type="caution">
    <text evidence="1">The sequence shown here is derived from an EMBL/GenBank/DDBJ whole genome shotgun (WGS) entry which is preliminary data.</text>
</comment>
<reference evidence="1 2" key="1">
    <citation type="submission" date="2020-08" db="EMBL/GenBank/DDBJ databases">
        <title>A Genomic Blueprint of the Chicken Gut Microbiome.</title>
        <authorList>
            <person name="Gilroy R."/>
            <person name="Ravi A."/>
            <person name="Getino M."/>
            <person name="Pursley I."/>
            <person name="Horton D.L."/>
            <person name="Alikhan N.-F."/>
            <person name="Baker D."/>
            <person name="Gharbi K."/>
            <person name="Hall N."/>
            <person name="Watson M."/>
            <person name="Adriaenssens E.M."/>
            <person name="Foster-Nyarko E."/>
            <person name="Jarju S."/>
            <person name="Secka A."/>
            <person name="Antonio M."/>
            <person name="Oren A."/>
            <person name="Chaudhuri R."/>
            <person name="La Ragione R.M."/>
            <person name="Hildebrand F."/>
            <person name="Pallen M.J."/>
        </authorList>
    </citation>
    <scope>NUCLEOTIDE SEQUENCE [LARGE SCALE GENOMIC DNA]</scope>
    <source>
        <strain evidence="1 2">Sa1CVN1</strain>
    </source>
</reference>
<dbReference type="RefSeq" id="WP_191762707.1">
    <property type="nucleotide sequence ID" value="NZ_JACSPP010000001.1"/>
</dbReference>
<evidence type="ECO:0000313" key="2">
    <source>
        <dbReference type="Proteomes" id="UP000620874"/>
    </source>
</evidence>